<accession>A0ABC9WLQ3</accession>
<keyword evidence="2" id="KW-1185">Reference proteome</keyword>
<proteinExistence type="predicted"/>
<dbReference type="AlphaFoldDB" id="A0ABC9WLQ3"/>
<sequence>MISDTKSSWRAVTSGITQRSIVGSVLLNIFINEWDDGAECTLSKFADDTKLGGVADTPRNCTAAIQRDLNRLEKWAERNLMKFNKEKYKVLHLGRKPPCTNGVFRVTHLESSFSEKDLVDIKLNMNQQCALAAKKANGVLGCIRRSVISSGIKCTLSKVTNNTKLCGAIGTPEGRDAIQRDLDRLERWARVNLMKFNKTKGKVLHMGQRNPKHNYRLGRKWIESSPEEKDLEMLID</sequence>
<dbReference type="EMBL" id="BAAFJT010000003">
    <property type="protein sequence ID" value="GAB0186404.1"/>
    <property type="molecule type" value="Genomic_DNA"/>
</dbReference>
<reference evidence="1 2" key="1">
    <citation type="submission" date="2024-06" db="EMBL/GenBank/DDBJ databases">
        <title>The draft genome of Grus japonensis, version 3.</title>
        <authorList>
            <person name="Nabeshima K."/>
            <person name="Suzuki S."/>
            <person name="Onuma M."/>
        </authorList>
    </citation>
    <scope>NUCLEOTIDE SEQUENCE [LARGE SCALE GENOMIC DNA]</scope>
    <source>
        <strain evidence="1 2">451A</strain>
    </source>
</reference>
<dbReference type="PANTHER" id="PTHR33332">
    <property type="entry name" value="REVERSE TRANSCRIPTASE DOMAIN-CONTAINING PROTEIN"/>
    <property type="match status" value="1"/>
</dbReference>
<evidence type="ECO:0000313" key="1">
    <source>
        <dbReference type="EMBL" id="GAB0186404.1"/>
    </source>
</evidence>
<evidence type="ECO:0000313" key="2">
    <source>
        <dbReference type="Proteomes" id="UP001623348"/>
    </source>
</evidence>
<name>A0ABC9WLQ3_GRUJA</name>
<dbReference type="Proteomes" id="UP001623348">
    <property type="component" value="Unassembled WGS sequence"/>
</dbReference>
<gene>
    <name evidence="1" type="ORF">GRJ2_001105700</name>
</gene>
<comment type="caution">
    <text evidence="1">The sequence shown here is derived from an EMBL/GenBank/DDBJ whole genome shotgun (WGS) entry which is preliminary data.</text>
</comment>
<organism evidence="1 2">
    <name type="scientific">Grus japonensis</name>
    <name type="common">Japanese crane</name>
    <name type="synonym">Red-crowned crane</name>
    <dbReference type="NCBI Taxonomy" id="30415"/>
    <lineage>
        <taxon>Eukaryota</taxon>
        <taxon>Metazoa</taxon>
        <taxon>Chordata</taxon>
        <taxon>Craniata</taxon>
        <taxon>Vertebrata</taxon>
        <taxon>Euteleostomi</taxon>
        <taxon>Archelosauria</taxon>
        <taxon>Archosauria</taxon>
        <taxon>Dinosauria</taxon>
        <taxon>Saurischia</taxon>
        <taxon>Theropoda</taxon>
        <taxon>Coelurosauria</taxon>
        <taxon>Aves</taxon>
        <taxon>Neognathae</taxon>
        <taxon>Neoaves</taxon>
        <taxon>Gruiformes</taxon>
        <taxon>Gruidae</taxon>
        <taxon>Grus</taxon>
    </lineage>
</organism>
<protein>
    <submittedName>
        <fullName evidence="1">Mitochondrial enolase superfamily member 1</fullName>
    </submittedName>
</protein>